<feature type="transmembrane region" description="Helical" evidence="1">
    <location>
        <begin position="85"/>
        <end position="106"/>
    </location>
</feature>
<dbReference type="AlphaFoldDB" id="A0A0R1MU88"/>
<dbReference type="PATRIC" id="fig|1423759.3.peg.1097"/>
<keyword evidence="1" id="KW-1133">Transmembrane helix</keyword>
<keyword evidence="3" id="KW-1185">Reference proteome</keyword>
<dbReference type="Proteomes" id="UP000051448">
    <property type="component" value="Unassembled WGS sequence"/>
</dbReference>
<gene>
    <name evidence="2" type="ORF">FC92_GL001040</name>
</gene>
<accession>A0A0R1MU88</accession>
<evidence type="ECO:0000313" key="2">
    <source>
        <dbReference type="EMBL" id="KRL07971.1"/>
    </source>
</evidence>
<dbReference type="EMBL" id="AZDX01000003">
    <property type="protein sequence ID" value="KRL07971.1"/>
    <property type="molecule type" value="Genomic_DNA"/>
</dbReference>
<organism evidence="2 3">
    <name type="scientific">Liquorilactobacillus hordei DSM 19519</name>
    <dbReference type="NCBI Taxonomy" id="1423759"/>
    <lineage>
        <taxon>Bacteria</taxon>
        <taxon>Bacillati</taxon>
        <taxon>Bacillota</taxon>
        <taxon>Bacilli</taxon>
        <taxon>Lactobacillales</taxon>
        <taxon>Lactobacillaceae</taxon>
        <taxon>Liquorilactobacillus</taxon>
    </lineage>
</organism>
<sequence>MDKIEVTVETLNAAVTKGRSNAVIAELRSRNGKPVNSQKLNDIHKQLRYKDYAEATLESSLMGWIWVPLIFILFVIIIVLNLKNIFLSIPLLVSPILLPLCYRIYLTCYFKKYYKKIPDSFVENSIELPCSDTKFYENEIIQAADWCSNKVREYPYNYWDLICNNRDITLAYVLYQRDKNTNNFPIILQLKVTDFLAELADILNNKSKYNAIKNNDTQFLVWIQRIVELYDR</sequence>
<comment type="caution">
    <text evidence="2">The sequence shown here is derived from an EMBL/GenBank/DDBJ whole genome shotgun (WGS) entry which is preliminary data.</text>
</comment>
<protein>
    <submittedName>
        <fullName evidence="2">Uncharacterized protein</fullName>
    </submittedName>
</protein>
<dbReference type="STRING" id="1423759.FC92_GL001040"/>
<evidence type="ECO:0000256" key="1">
    <source>
        <dbReference type="SAM" id="Phobius"/>
    </source>
</evidence>
<dbReference type="GeneID" id="98309566"/>
<keyword evidence="1" id="KW-0812">Transmembrane</keyword>
<feature type="transmembrane region" description="Helical" evidence="1">
    <location>
        <begin position="61"/>
        <end position="79"/>
    </location>
</feature>
<name>A0A0R1MU88_9LACO</name>
<dbReference type="RefSeq" id="WP_057868755.1">
    <property type="nucleotide sequence ID" value="NZ_AZDX01000003.1"/>
</dbReference>
<keyword evidence="1" id="KW-0472">Membrane</keyword>
<evidence type="ECO:0000313" key="3">
    <source>
        <dbReference type="Proteomes" id="UP000051448"/>
    </source>
</evidence>
<proteinExistence type="predicted"/>
<reference evidence="2 3" key="1">
    <citation type="journal article" date="2015" name="Genome Announc.">
        <title>Expanding the biotechnology potential of lactobacilli through comparative genomics of 213 strains and associated genera.</title>
        <authorList>
            <person name="Sun Z."/>
            <person name="Harris H.M."/>
            <person name="McCann A."/>
            <person name="Guo C."/>
            <person name="Argimon S."/>
            <person name="Zhang W."/>
            <person name="Yang X."/>
            <person name="Jeffery I.B."/>
            <person name="Cooney J.C."/>
            <person name="Kagawa T.F."/>
            <person name="Liu W."/>
            <person name="Song Y."/>
            <person name="Salvetti E."/>
            <person name="Wrobel A."/>
            <person name="Rasinkangas P."/>
            <person name="Parkhill J."/>
            <person name="Rea M.C."/>
            <person name="O'Sullivan O."/>
            <person name="Ritari J."/>
            <person name="Douillard F.P."/>
            <person name="Paul Ross R."/>
            <person name="Yang R."/>
            <person name="Briner A.E."/>
            <person name="Felis G.E."/>
            <person name="de Vos W.M."/>
            <person name="Barrangou R."/>
            <person name="Klaenhammer T.R."/>
            <person name="Caufield P.W."/>
            <person name="Cui Y."/>
            <person name="Zhang H."/>
            <person name="O'Toole P.W."/>
        </authorList>
    </citation>
    <scope>NUCLEOTIDE SEQUENCE [LARGE SCALE GENOMIC DNA]</scope>
    <source>
        <strain evidence="2 3">DSM 19519</strain>
    </source>
</reference>